<dbReference type="InterPro" id="IPR051534">
    <property type="entry name" value="CBASS_pafABC_assoc_protein"/>
</dbReference>
<sequence length="311" mass="35949">MKVHRLLSIVMHLLSRKRMSGQELANLFEVSLRTIYRDLEAINSAGIPIVSYSGANGGYEIMEQYQIDRQIVTFEDLHSIMNALKGIQSSLDDPDLADLMVKVGALLTKSEQSQLEEAGETLIFDTNIWRGGHVDRSMIARLRQAARNRFVVLFVYTNSEGMVELRTVEPIGLAWKGYAWYLYAYCQLRSDYRTFRLSRMKEVVVSDESFIRRDMSLEDLNARWGKIDTANLIRMVLRFHPRVQIKVEEYFLPEEITIAEDGYFIVRTDHAEDVWLYGTLLSFGTDVTVLEPKHLADSIKERALQIYSLYE</sequence>
<dbReference type="Pfam" id="PF08279">
    <property type="entry name" value="HTH_11"/>
    <property type="match status" value="1"/>
</dbReference>
<dbReference type="GO" id="GO:0003677">
    <property type="term" value="F:DNA binding"/>
    <property type="evidence" value="ECO:0007669"/>
    <property type="project" value="UniProtKB-KW"/>
</dbReference>
<reference evidence="5" key="1">
    <citation type="submission" date="2015-05" db="EMBL/GenBank/DDBJ databases">
        <authorList>
            <person name="Urmite Genomes"/>
        </authorList>
    </citation>
    <scope>NUCLEOTIDE SEQUENCE [LARGE SCALE GENOMIC DNA]</scope>
    <source>
        <strain evidence="5">LF1</strain>
    </source>
</reference>
<evidence type="ECO:0000256" key="1">
    <source>
        <dbReference type="ARBA" id="ARBA00023015"/>
    </source>
</evidence>
<dbReference type="STRING" id="1499688.BN000_03182"/>
<dbReference type="InterPro" id="IPR036388">
    <property type="entry name" value="WH-like_DNA-bd_sf"/>
</dbReference>
<evidence type="ECO:0000313" key="4">
    <source>
        <dbReference type="EMBL" id="CRK83222.1"/>
    </source>
</evidence>
<dbReference type="InterPro" id="IPR026881">
    <property type="entry name" value="WYL_dom"/>
</dbReference>
<keyword evidence="4" id="KW-0238">DNA-binding</keyword>
<keyword evidence="1" id="KW-0805">Transcription regulation</keyword>
<dbReference type="InterPro" id="IPR057727">
    <property type="entry name" value="WCX_dom"/>
</dbReference>
<dbReference type="InterPro" id="IPR036390">
    <property type="entry name" value="WH_DNA-bd_sf"/>
</dbReference>
<proteinExistence type="predicted"/>
<dbReference type="PANTHER" id="PTHR34580:SF1">
    <property type="entry name" value="PROTEIN PAFC"/>
    <property type="match status" value="1"/>
</dbReference>
<evidence type="ECO:0000313" key="5">
    <source>
        <dbReference type="Proteomes" id="UP000199087"/>
    </source>
</evidence>
<feature type="domain" description="HTH deoR-type" evidence="3">
    <location>
        <begin position="2"/>
        <end position="57"/>
    </location>
</feature>
<dbReference type="PROSITE" id="PS52050">
    <property type="entry name" value="WYL"/>
    <property type="match status" value="1"/>
</dbReference>
<dbReference type="Gene3D" id="1.10.10.10">
    <property type="entry name" value="Winged helix-like DNA-binding domain superfamily/Winged helix DNA-binding domain"/>
    <property type="match status" value="1"/>
</dbReference>
<dbReference type="SUPFAM" id="SSF46785">
    <property type="entry name" value="Winged helix' DNA-binding domain"/>
    <property type="match status" value="1"/>
</dbReference>
<dbReference type="InterPro" id="IPR001034">
    <property type="entry name" value="DeoR_HTH"/>
</dbReference>
<dbReference type="InterPro" id="IPR028349">
    <property type="entry name" value="PafC-like"/>
</dbReference>
<name>A0A0U1NZF6_9BACI</name>
<dbReference type="Proteomes" id="UP000199087">
    <property type="component" value="Unassembled WGS sequence"/>
</dbReference>
<accession>A0A0U1NZF6</accession>
<gene>
    <name evidence="4" type="ORF">BN000_03182</name>
</gene>
<dbReference type="PIRSF" id="PIRSF016838">
    <property type="entry name" value="PafC"/>
    <property type="match status" value="1"/>
</dbReference>
<dbReference type="Pfam" id="PF25583">
    <property type="entry name" value="WCX"/>
    <property type="match status" value="1"/>
</dbReference>
<dbReference type="EMBL" id="CVRB01000003">
    <property type="protein sequence ID" value="CRK83222.1"/>
    <property type="molecule type" value="Genomic_DNA"/>
</dbReference>
<evidence type="ECO:0000256" key="2">
    <source>
        <dbReference type="ARBA" id="ARBA00023163"/>
    </source>
</evidence>
<organism evidence="4 5">
    <name type="scientific">Neobacillus massiliamazoniensis</name>
    <dbReference type="NCBI Taxonomy" id="1499688"/>
    <lineage>
        <taxon>Bacteria</taxon>
        <taxon>Bacillati</taxon>
        <taxon>Bacillota</taxon>
        <taxon>Bacilli</taxon>
        <taxon>Bacillales</taxon>
        <taxon>Bacillaceae</taxon>
        <taxon>Neobacillus</taxon>
    </lineage>
</organism>
<dbReference type="InterPro" id="IPR013196">
    <property type="entry name" value="HTH_11"/>
</dbReference>
<dbReference type="AlphaFoldDB" id="A0A0U1NZF6"/>
<evidence type="ECO:0000259" key="3">
    <source>
        <dbReference type="PROSITE" id="PS51000"/>
    </source>
</evidence>
<dbReference type="Pfam" id="PF13280">
    <property type="entry name" value="WYL"/>
    <property type="match status" value="1"/>
</dbReference>
<dbReference type="GO" id="GO:0003700">
    <property type="term" value="F:DNA-binding transcription factor activity"/>
    <property type="evidence" value="ECO:0007669"/>
    <property type="project" value="InterPro"/>
</dbReference>
<dbReference type="RefSeq" id="WP_090635495.1">
    <property type="nucleotide sequence ID" value="NZ_CVRB01000003.1"/>
</dbReference>
<keyword evidence="5" id="KW-1185">Reference proteome</keyword>
<dbReference type="PROSITE" id="PS51000">
    <property type="entry name" value="HTH_DEOR_2"/>
    <property type="match status" value="1"/>
</dbReference>
<dbReference type="OrthoDB" id="9815009at2"/>
<protein>
    <submittedName>
        <fullName evidence="4">DNA-binding protein</fullName>
    </submittedName>
</protein>
<keyword evidence="2" id="KW-0804">Transcription</keyword>
<dbReference type="PANTHER" id="PTHR34580">
    <property type="match status" value="1"/>
</dbReference>